<evidence type="ECO:0000313" key="3">
    <source>
        <dbReference type="Proteomes" id="UP000007266"/>
    </source>
</evidence>
<name>A0A139W9M8_TRICA</name>
<dbReference type="STRING" id="7070.A0A139W9M8"/>
<protein>
    <recommendedName>
        <fullName evidence="1">Reverse transcriptase domain-containing protein</fullName>
    </recommendedName>
</protein>
<gene>
    <name evidence="2" type="primary">AUGUSTUS-3.0.2_30943</name>
    <name evidence="2" type="ORF">TcasGA2_TC030943</name>
</gene>
<dbReference type="AlphaFoldDB" id="A0A139W9M8"/>
<evidence type="ECO:0000259" key="1">
    <source>
        <dbReference type="PROSITE" id="PS50878"/>
    </source>
</evidence>
<accession>A0A139W9M8</accession>
<dbReference type="CDD" id="cd01650">
    <property type="entry name" value="RT_nLTR_like"/>
    <property type="match status" value="2"/>
</dbReference>
<dbReference type="InterPro" id="IPR000477">
    <property type="entry name" value="RT_dom"/>
</dbReference>
<evidence type="ECO:0000313" key="2">
    <source>
        <dbReference type="EMBL" id="KYB24594.1"/>
    </source>
</evidence>
<dbReference type="InParanoid" id="A0A139W9M8"/>
<dbReference type="EMBL" id="KQ972212">
    <property type="protein sequence ID" value="KYB24594.1"/>
    <property type="molecule type" value="Genomic_DNA"/>
</dbReference>
<proteinExistence type="predicted"/>
<sequence>MFVNGEAISDPCIIVNNFADYFKSVYTVSLDNNYSANMTTNNNILLPKISEDDILRQLRRAKNSMTSECDGIPSFLLRDCAFVFSAPLFHIFNLILESSTFPSVWKVTHISPVLKKGDPNKIENYRPISILCNFSKIFESILYSYIYKSVKNLISPHQHGFMENRSTITNLATLTQFISEALNRRSQVDVIYTDFQKAFDQIDHYILLSKLNTFGFSDSLVSLIKSYLFHRRQRVRYNNFLSNEFITTSGVPQGSNLGPLIFLLYINDLADLLNQCSILLFADDLKLYMEINSFQDSEILQECLKTLNIWCDKNRLQLNLAKCCVVSFTKKQNIINYPYEISNSVLNRVITVKDLGITFDAELSFNFHVREIVDKALKSYGFIYRNGREFTNIKILRILYFAFVRSRLEYGALIWNPIYNTYVVQLENVQRRFLKYLAFLSDGVYPIQGVDEQILLDRSQAKFLIAKGYSEYVKSMEDTISHDPRKFWTFIQTKRGKSRIPGTMFVNGEAISDPCIIVNNFADYFKSVYTVSLDNNYSANMTKNNNILLPKISEDDILRQLRRAKNSMTSGCDGIPSFLLRDCAFVFSAPLFRIFNLILESSTFPSVWKVTHICPVLKKGDPNKIENYRPISILCNFSKIFESILYSYIYKSVKNLISPHQHGFMENRSTITNLATLTQFISEALNRRSQVDVIYTDFQKAFDQIDHYILLSKLNTFGFSDSLVSLTKSYLFHRRQRVRYNNFLSNEFITTSGVPQGSNLGPLIFLLYINDLADLLNQCSILLFADDLKLYMEINSFQDSEILQECLKTLNIWCDKNRLQLNLAKCCVVSFTKKQNIINYPYEISNSVLNRVITVKDLGITFDAEFSFNFHV</sequence>
<dbReference type="PANTHER" id="PTHR33332">
    <property type="entry name" value="REVERSE TRANSCRIPTASE DOMAIN-CONTAINING PROTEIN"/>
    <property type="match status" value="1"/>
</dbReference>
<dbReference type="Pfam" id="PF00078">
    <property type="entry name" value="RVT_1"/>
    <property type="match status" value="2"/>
</dbReference>
<reference evidence="2 3" key="1">
    <citation type="journal article" date="2008" name="Nature">
        <title>The genome of the model beetle and pest Tribolium castaneum.</title>
        <authorList>
            <consortium name="Tribolium Genome Sequencing Consortium"/>
            <person name="Richards S."/>
            <person name="Gibbs R.A."/>
            <person name="Weinstock G.M."/>
            <person name="Brown S.J."/>
            <person name="Denell R."/>
            <person name="Beeman R.W."/>
            <person name="Gibbs R."/>
            <person name="Beeman R.W."/>
            <person name="Brown S.J."/>
            <person name="Bucher G."/>
            <person name="Friedrich M."/>
            <person name="Grimmelikhuijzen C.J."/>
            <person name="Klingler M."/>
            <person name="Lorenzen M."/>
            <person name="Richards S."/>
            <person name="Roth S."/>
            <person name="Schroder R."/>
            <person name="Tautz D."/>
            <person name="Zdobnov E.M."/>
            <person name="Muzny D."/>
            <person name="Gibbs R.A."/>
            <person name="Weinstock G.M."/>
            <person name="Attaway T."/>
            <person name="Bell S."/>
            <person name="Buhay C.J."/>
            <person name="Chandrabose M.N."/>
            <person name="Chavez D."/>
            <person name="Clerk-Blankenburg K.P."/>
            <person name="Cree A."/>
            <person name="Dao M."/>
            <person name="Davis C."/>
            <person name="Chacko J."/>
            <person name="Dinh H."/>
            <person name="Dugan-Rocha S."/>
            <person name="Fowler G."/>
            <person name="Garner T.T."/>
            <person name="Garnes J."/>
            <person name="Gnirke A."/>
            <person name="Hawes A."/>
            <person name="Hernandez J."/>
            <person name="Hines S."/>
            <person name="Holder M."/>
            <person name="Hume J."/>
            <person name="Jhangiani S.N."/>
            <person name="Joshi V."/>
            <person name="Khan Z.M."/>
            <person name="Jackson L."/>
            <person name="Kovar C."/>
            <person name="Kowis A."/>
            <person name="Lee S."/>
            <person name="Lewis L.R."/>
            <person name="Margolis J."/>
            <person name="Morgan M."/>
            <person name="Nazareth L.V."/>
            <person name="Nguyen N."/>
            <person name="Okwuonu G."/>
            <person name="Parker D."/>
            <person name="Richards S."/>
            <person name="Ruiz S.J."/>
            <person name="Santibanez J."/>
            <person name="Savard J."/>
            <person name="Scherer S.E."/>
            <person name="Schneider B."/>
            <person name="Sodergren E."/>
            <person name="Tautz D."/>
            <person name="Vattahil S."/>
            <person name="Villasana D."/>
            <person name="White C.S."/>
            <person name="Wright R."/>
            <person name="Park Y."/>
            <person name="Beeman R.W."/>
            <person name="Lord J."/>
            <person name="Oppert B."/>
            <person name="Lorenzen M."/>
            <person name="Brown S."/>
            <person name="Wang L."/>
            <person name="Savard J."/>
            <person name="Tautz D."/>
            <person name="Richards S."/>
            <person name="Weinstock G."/>
            <person name="Gibbs R.A."/>
            <person name="Liu Y."/>
            <person name="Worley K."/>
            <person name="Weinstock G."/>
            <person name="Elsik C.G."/>
            <person name="Reese J.T."/>
            <person name="Elhaik E."/>
            <person name="Landan G."/>
            <person name="Graur D."/>
            <person name="Arensburger P."/>
            <person name="Atkinson P."/>
            <person name="Beeman R.W."/>
            <person name="Beidler J."/>
            <person name="Brown S.J."/>
            <person name="Demuth J.P."/>
            <person name="Drury D.W."/>
            <person name="Du Y.Z."/>
            <person name="Fujiwara H."/>
            <person name="Lorenzen M."/>
            <person name="Maselli V."/>
            <person name="Osanai M."/>
            <person name="Park Y."/>
            <person name="Robertson H.M."/>
            <person name="Tu Z."/>
            <person name="Wang J.J."/>
            <person name="Wang S."/>
            <person name="Richards S."/>
            <person name="Song H."/>
            <person name="Zhang L."/>
            <person name="Sodergren E."/>
            <person name="Werner D."/>
            <person name="Stanke M."/>
            <person name="Morgenstern B."/>
            <person name="Solovyev V."/>
            <person name="Kosarev P."/>
            <person name="Brown G."/>
            <person name="Chen H.C."/>
            <person name="Ermolaeva O."/>
            <person name="Hlavina W."/>
            <person name="Kapustin Y."/>
            <person name="Kiryutin B."/>
            <person name="Kitts P."/>
            <person name="Maglott D."/>
            <person name="Pruitt K."/>
            <person name="Sapojnikov V."/>
            <person name="Souvorov A."/>
            <person name="Mackey A.J."/>
            <person name="Waterhouse R.M."/>
            <person name="Wyder S."/>
            <person name="Zdobnov E.M."/>
            <person name="Zdobnov E.M."/>
            <person name="Wyder S."/>
            <person name="Kriventseva E.V."/>
            <person name="Kadowaki T."/>
            <person name="Bork P."/>
            <person name="Aranda M."/>
            <person name="Bao R."/>
            <person name="Beermann A."/>
            <person name="Berns N."/>
            <person name="Bolognesi R."/>
            <person name="Bonneton F."/>
            <person name="Bopp D."/>
            <person name="Brown S.J."/>
            <person name="Bucher G."/>
            <person name="Butts T."/>
            <person name="Chaumot A."/>
            <person name="Denell R.E."/>
            <person name="Ferrier D.E."/>
            <person name="Friedrich M."/>
            <person name="Gordon C.M."/>
            <person name="Jindra M."/>
            <person name="Klingler M."/>
            <person name="Lan Q."/>
            <person name="Lattorff H.M."/>
            <person name="Laudet V."/>
            <person name="von Levetsow C."/>
            <person name="Liu Z."/>
            <person name="Lutz R."/>
            <person name="Lynch J.A."/>
            <person name="da Fonseca R.N."/>
            <person name="Posnien N."/>
            <person name="Reuter R."/>
            <person name="Roth S."/>
            <person name="Savard J."/>
            <person name="Schinko J.B."/>
            <person name="Schmitt C."/>
            <person name="Schoppmeier M."/>
            <person name="Schroder R."/>
            <person name="Shippy T.D."/>
            <person name="Simonnet F."/>
            <person name="Marques-Souza H."/>
            <person name="Tautz D."/>
            <person name="Tomoyasu Y."/>
            <person name="Trauner J."/>
            <person name="Van der Zee M."/>
            <person name="Vervoort M."/>
            <person name="Wittkopp N."/>
            <person name="Wimmer E.A."/>
            <person name="Yang X."/>
            <person name="Jones A.K."/>
            <person name="Sattelle D.B."/>
            <person name="Ebert P.R."/>
            <person name="Nelson D."/>
            <person name="Scott J.G."/>
            <person name="Beeman R.W."/>
            <person name="Muthukrishnan S."/>
            <person name="Kramer K.J."/>
            <person name="Arakane Y."/>
            <person name="Beeman R.W."/>
            <person name="Zhu Q."/>
            <person name="Hogenkamp D."/>
            <person name="Dixit R."/>
            <person name="Oppert B."/>
            <person name="Jiang H."/>
            <person name="Zou Z."/>
            <person name="Marshall J."/>
            <person name="Elpidina E."/>
            <person name="Vinokurov K."/>
            <person name="Oppert C."/>
            <person name="Zou Z."/>
            <person name="Evans J."/>
            <person name="Lu Z."/>
            <person name="Zhao P."/>
            <person name="Sumathipala N."/>
            <person name="Altincicek B."/>
            <person name="Vilcinskas A."/>
            <person name="Williams M."/>
            <person name="Hultmark D."/>
            <person name="Hetru C."/>
            <person name="Jiang H."/>
            <person name="Grimmelikhuijzen C.J."/>
            <person name="Hauser F."/>
            <person name="Cazzamali G."/>
            <person name="Williamson M."/>
            <person name="Park Y."/>
            <person name="Li B."/>
            <person name="Tanaka Y."/>
            <person name="Predel R."/>
            <person name="Neupert S."/>
            <person name="Schachtner J."/>
            <person name="Verleyen P."/>
            <person name="Raible F."/>
            <person name="Bork P."/>
            <person name="Friedrich M."/>
            <person name="Walden K.K."/>
            <person name="Robertson H.M."/>
            <person name="Angeli S."/>
            <person name="Foret S."/>
            <person name="Bucher G."/>
            <person name="Schuetz S."/>
            <person name="Maleszka R."/>
            <person name="Wimmer E.A."/>
            <person name="Beeman R.W."/>
            <person name="Lorenzen M."/>
            <person name="Tomoyasu Y."/>
            <person name="Miller S.C."/>
            <person name="Grossmann D."/>
            <person name="Bucher G."/>
        </authorList>
    </citation>
    <scope>NUCLEOTIDE SEQUENCE [LARGE SCALE GENOMIC DNA]</scope>
    <source>
        <strain evidence="2 3">Georgia GA2</strain>
    </source>
</reference>
<reference evidence="2 3" key="2">
    <citation type="journal article" date="2010" name="Nucleic Acids Res.">
        <title>BeetleBase in 2010: revisions to provide comprehensive genomic information for Tribolium castaneum.</title>
        <authorList>
            <person name="Kim H.S."/>
            <person name="Murphy T."/>
            <person name="Xia J."/>
            <person name="Caragea D."/>
            <person name="Park Y."/>
            <person name="Beeman R.W."/>
            <person name="Lorenzen M.D."/>
            <person name="Butcher S."/>
            <person name="Manak J.R."/>
            <person name="Brown S.J."/>
        </authorList>
    </citation>
    <scope>NUCLEOTIDE SEQUENCE [LARGE SCALE GENOMIC DNA]</scope>
    <source>
        <strain evidence="2 3">Georgia GA2</strain>
    </source>
</reference>
<feature type="domain" description="Reverse transcriptase" evidence="1">
    <location>
        <begin position="597"/>
        <end position="842"/>
    </location>
</feature>
<dbReference type="Proteomes" id="UP000007266">
    <property type="component" value="Unassembled WGS sequence"/>
</dbReference>
<dbReference type="PROSITE" id="PS50878">
    <property type="entry name" value="RT_POL"/>
    <property type="match status" value="2"/>
</dbReference>
<feature type="domain" description="Reverse transcriptase" evidence="1">
    <location>
        <begin position="94"/>
        <end position="339"/>
    </location>
</feature>
<dbReference type="eggNOG" id="KOG1075">
    <property type="taxonomic scope" value="Eukaryota"/>
</dbReference>
<dbReference type="OMA" id="LAHIIMI"/>
<organism evidence="2 3">
    <name type="scientific">Tribolium castaneum</name>
    <name type="common">Red flour beetle</name>
    <dbReference type="NCBI Taxonomy" id="7070"/>
    <lineage>
        <taxon>Eukaryota</taxon>
        <taxon>Metazoa</taxon>
        <taxon>Ecdysozoa</taxon>
        <taxon>Arthropoda</taxon>
        <taxon>Hexapoda</taxon>
        <taxon>Insecta</taxon>
        <taxon>Pterygota</taxon>
        <taxon>Neoptera</taxon>
        <taxon>Endopterygota</taxon>
        <taxon>Coleoptera</taxon>
        <taxon>Polyphaga</taxon>
        <taxon>Cucujiformia</taxon>
        <taxon>Tenebrionidae</taxon>
        <taxon>Tenebrionidae incertae sedis</taxon>
        <taxon>Tribolium</taxon>
    </lineage>
</organism>
<keyword evidence="3" id="KW-1185">Reference proteome</keyword>